<accession>A0A699QI55</accession>
<dbReference type="AlphaFoldDB" id="A0A699QI55"/>
<protein>
    <submittedName>
        <fullName evidence="2">Uncharacterized protein</fullName>
    </submittedName>
</protein>
<reference evidence="2" key="1">
    <citation type="journal article" date="2019" name="Sci. Rep.">
        <title>Draft genome of Tanacetum cinerariifolium, the natural source of mosquito coil.</title>
        <authorList>
            <person name="Yamashiro T."/>
            <person name="Shiraishi A."/>
            <person name="Satake H."/>
            <person name="Nakayama K."/>
        </authorList>
    </citation>
    <scope>NUCLEOTIDE SEQUENCE</scope>
</reference>
<dbReference type="EMBL" id="BKCJ011025220">
    <property type="protein sequence ID" value="GFC69594.1"/>
    <property type="molecule type" value="Genomic_DNA"/>
</dbReference>
<sequence>MCKVAELSPDPIKSSLLPYGEVNADDSADKSSFGTFVQPVIQPKAPTDLKPKKKRIPPSSKPKSSKQVMDVPQKKQVAKTQPAEETVVIADATQSLGASESTKDQVN</sequence>
<evidence type="ECO:0000313" key="2">
    <source>
        <dbReference type="EMBL" id="GFC69594.1"/>
    </source>
</evidence>
<feature type="compositionally biased region" description="Low complexity" evidence="1">
    <location>
        <begin position="57"/>
        <end position="66"/>
    </location>
</feature>
<organism evidence="2">
    <name type="scientific">Tanacetum cinerariifolium</name>
    <name type="common">Dalmatian daisy</name>
    <name type="synonym">Chrysanthemum cinerariifolium</name>
    <dbReference type="NCBI Taxonomy" id="118510"/>
    <lineage>
        <taxon>Eukaryota</taxon>
        <taxon>Viridiplantae</taxon>
        <taxon>Streptophyta</taxon>
        <taxon>Embryophyta</taxon>
        <taxon>Tracheophyta</taxon>
        <taxon>Spermatophyta</taxon>
        <taxon>Magnoliopsida</taxon>
        <taxon>eudicotyledons</taxon>
        <taxon>Gunneridae</taxon>
        <taxon>Pentapetalae</taxon>
        <taxon>asterids</taxon>
        <taxon>campanulids</taxon>
        <taxon>Asterales</taxon>
        <taxon>Asteraceae</taxon>
        <taxon>Asteroideae</taxon>
        <taxon>Anthemideae</taxon>
        <taxon>Anthemidinae</taxon>
        <taxon>Tanacetum</taxon>
    </lineage>
</organism>
<gene>
    <name evidence="2" type="ORF">Tci_841564</name>
</gene>
<evidence type="ECO:0000256" key="1">
    <source>
        <dbReference type="SAM" id="MobiDB-lite"/>
    </source>
</evidence>
<name>A0A699QI55_TANCI</name>
<comment type="caution">
    <text evidence="2">The sequence shown here is derived from an EMBL/GenBank/DDBJ whole genome shotgun (WGS) entry which is preliminary data.</text>
</comment>
<proteinExistence type="predicted"/>
<feature type="region of interest" description="Disordered" evidence="1">
    <location>
        <begin position="1"/>
        <end position="86"/>
    </location>
</feature>